<reference evidence="1 2" key="1">
    <citation type="submission" date="2024-09" db="EMBL/GenBank/DDBJ databases">
        <authorList>
            <person name="Sun Q."/>
            <person name="Mori K."/>
        </authorList>
    </citation>
    <scope>NUCLEOTIDE SEQUENCE [LARGE SCALE GENOMIC DNA]</scope>
    <source>
        <strain evidence="1 2">JCM 11683</strain>
    </source>
</reference>
<accession>A0ABV5X257</accession>
<protein>
    <submittedName>
        <fullName evidence="1">Uncharacterized protein</fullName>
    </submittedName>
</protein>
<name>A0ABV5X257_9MICO</name>
<evidence type="ECO:0000313" key="2">
    <source>
        <dbReference type="Proteomes" id="UP001589707"/>
    </source>
</evidence>
<keyword evidence="2" id="KW-1185">Reference proteome</keyword>
<organism evidence="1 2">
    <name type="scientific">Brevibacterium otitidis</name>
    <dbReference type="NCBI Taxonomy" id="53364"/>
    <lineage>
        <taxon>Bacteria</taxon>
        <taxon>Bacillati</taxon>
        <taxon>Actinomycetota</taxon>
        <taxon>Actinomycetes</taxon>
        <taxon>Micrococcales</taxon>
        <taxon>Brevibacteriaceae</taxon>
        <taxon>Brevibacterium</taxon>
    </lineage>
</organism>
<evidence type="ECO:0000313" key="1">
    <source>
        <dbReference type="EMBL" id="MFB9776131.1"/>
    </source>
</evidence>
<comment type="caution">
    <text evidence="1">The sequence shown here is derived from an EMBL/GenBank/DDBJ whole genome shotgun (WGS) entry which is preliminary data.</text>
</comment>
<proteinExistence type="predicted"/>
<dbReference type="EMBL" id="JBHMAU010000046">
    <property type="protein sequence ID" value="MFB9776131.1"/>
    <property type="molecule type" value="Genomic_DNA"/>
</dbReference>
<dbReference type="RefSeq" id="WP_376839836.1">
    <property type="nucleotide sequence ID" value="NZ_JBHMAU010000046.1"/>
</dbReference>
<gene>
    <name evidence="1" type="ORF">ACFFN1_06905</name>
</gene>
<sequence>MDIHIGDHTITLDLNPGDIITDIMIIAVTQELEQPGQTLAIGMTEHTGFVTQAGMLTAAQDQLID</sequence>
<dbReference type="Proteomes" id="UP001589707">
    <property type="component" value="Unassembled WGS sequence"/>
</dbReference>